<proteinExistence type="predicted"/>
<name>A0A392V879_9FABA</name>
<keyword evidence="2" id="KW-1185">Reference proteome</keyword>
<dbReference type="AlphaFoldDB" id="A0A392V879"/>
<organism evidence="1 2">
    <name type="scientific">Trifolium medium</name>
    <dbReference type="NCBI Taxonomy" id="97028"/>
    <lineage>
        <taxon>Eukaryota</taxon>
        <taxon>Viridiplantae</taxon>
        <taxon>Streptophyta</taxon>
        <taxon>Embryophyta</taxon>
        <taxon>Tracheophyta</taxon>
        <taxon>Spermatophyta</taxon>
        <taxon>Magnoliopsida</taxon>
        <taxon>eudicotyledons</taxon>
        <taxon>Gunneridae</taxon>
        <taxon>Pentapetalae</taxon>
        <taxon>rosids</taxon>
        <taxon>fabids</taxon>
        <taxon>Fabales</taxon>
        <taxon>Fabaceae</taxon>
        <taxon>Papilionoideae</taxon>
        <taxon>50 kb inversion clade</taxon>
        <taxon>NPAAA clade</taxon>
        <taxon>Hologalegina</taxon>
        <taxon>IRL clade</taxon>
        <taxon>Trifolieae</taxon>
        <taxon>Trifolium</taxon>
    </lineage>
</organism>
<accession>A0A392V879</accession>
<reference evidence="1 2" key="1">
    <citation type="journal article" date="2018" name="Front. Plant Sci.">
        <title>Red Clover (Trifolium pratense) and Zigzag Clover (T. medium) - A Picture of Genomic Similarities and Differences.</title>
        <authorList>
            <person name="Dluhosova J."/>
            <person name="Istvanek J."/>
            <person name="Nedelnik J."/>
            <person name="Repkova J."/>
        </authorList>
    </citation>
    <scope>NUCLEOTIDE SEQUENCE [LARGE SCALE GENOMIC DNA]</scope>
    <source>
        <strain evidence="2">cv. 10/8</strain>
        <tissue evidence="1">Leaf</tissue>
    </source>
</reference>
<sequence>ATVEVLSRVDRSLAILTDVILVRVDHVASVRVRSYLVVSTAVESPLYVHVVSHPSSLVTSSSPTFPIRCTR</sequence>
<dbReference type="Proteomes" id="UP000265520">
    <property type="component" value="Unassembled WGS sequence"/>
</dbReference>
<evidence type="ECO:0000313" key="2">
    <source>
        <dbReference type="Proteomes" id="UP000265520"/>
    </source>
</evidence>
<protein>
    <submittedName>
        <fullName evidence="1">Uncharacterized protein</fullName>
    </submittedName>
</protein>
<feature type="non-terminal residue" evidence="1">
    <location>
        <position position="1"/>
    </location>
</feature>
<comment type="caution">
    <text evidence="1">The sequence shown here is derived from an EMBL/GenBank/DDBJ whole genome shotgun (WGS) entry which is preliminary data.</text>
</comment>
<evidence type="ECO:0000313" key="1">
    <source>
        <dbReference type="EMBL" id="MCI82650.1"/>
    </source>
</evidence>
<dbReference type="EMBL" id="LXQA011048672">
    <property type="protein sequence ID" value="MCI82650.1"/>
    <property type="molecule type" value="Genomic_DNA"/>
</dbReference>